<dbReference type="AlphaFoldDB" id="K8EKW3"/>
<keyword evidence="4" id="KW-0049">Antioxidant</keyword>
<organism evidence="13 14">
    <name type="scientific">Bathycoccus prasinos</name>
    <dbReference type="NCBI Taxonomy" id="41875"/>
    <lineage>
        <taxon>Eukaryota</taxon>
        <taxon>Viridiplantae</taxon>
        <taxon>Chlorophyta</taxon>
        <taxon>Mamiellophyceae</taxon>
        <taxon>Mamiellales</taxon>
        <taxon>Bathycoccaceae</taxon>
        <taxon>Bathycoccus</taxon>
    </lineage>
</organism>
<dbReference type="GO" id="GO:0034599">
    <property type="term" value="P:cellular response to oxidative stress"/>
    <property type="evidence" value="ECO:0007669"/>
    <property type="project" value="TreeGrafter"/>
</dbReference>
<evidence type="ECO:0000313" key="14">
    <source>
        <dbReference type="Proteomes" id="UP000198341"/>
    </source>
</evidence>
<keyword evidence="14" id="KW-1185">Reference proteome</keyword>
<dbReference type="InterPro" id="IPR050924">
    <property type="entry name" value="Peroxiredoxin_BCP/PrxQ"/>
</dbReference>
<evidence type="ECO:0000256" key="9">
    <source>
        <dbReference type="ARBA" id="ARBA00038489"/>
    </source>
</evidence>
<dbReference type="InterPro" id="IPR000866">
    <property type="entry name" value="AhpC/TSA"/>
</dbReference>
<dbReference type="OrthoDB" id="338622at2759"/>
<keyword evidence="5" id="KW-0560">Oxidoreductase</keyword>
<dbReference type="eggNOG" id="KOG0855">
    <property type="taxonomic scope" value="Eukaryota"/>
</dbReference>
<evidence type="ECO:0000256" key="8">
    <source>
        <dbReference type="ARBA" id="ARBA00032824"/>
    </source>
</evidence>
<gene>
    <name evidence="13" type="ordered locus">Bathy12g03170</name>
</gene>
<dbReference type="PANTHER" id="PTHR42801">
    <property type="entry name" value="THIOREDOXIN-DEPENDENT PEROXIDE REDUCTASE"/>
    <property type="match status" value="1"/>
</dbReference>
<evidence type="ECO:0000256" key="11">
    <source>
        <dbReference type="ARBA" id="ARBA00049091"/>
    </source>
</evidence>
<evidence type="ECO:0000259" key="12">
    <source>
        <dbReference type="PROSITE" id="PS51352"/>
    </source>
</evidence>
<name>K8EKW3_9CHLO</name>
<dbReference type="Gene3D" id="3.40.30.10">
    <property type="entry name" value="Glutaredoxin"/>
    <property type="match status" value="1"/>
</dbReference>
<dbReference type="CDD" id="cd03017">
    <property type="entry name" value="PRX_BCP"/>
    <property type="match status" value="1"/>
</dbReference>
<comment type="subcellular location">
    <subcellularLocation>
        <location evidence="1">Plastid</location>
        <location evidence="1">Chloroplast thylakoid lumen</location>
    </subcellularLocation>
</comment>
<sequence>MNASPCVPKSSSLLNSRATRLLSSFDRKTSSHSSQKKMMTTTRSFVVKATKDVGRVATTTTTTTNRREIIMTIATSVVALNTTTNKAYASESLGNVNVGDKAPEFTLPATGGGTIALSDILAENDYAVVYFYNQDGSTGCSIEAERFNQAQEQFKAKKARVLGVSMDSIESHEGFCDKKGLTFSLLSDGDGAVSKAYGAELTLPIFGKFSDRQTFLVGKDGLVKAKWKEMGAKVDEEKMASVKSTAHVEQVLAKM</sequence>
<evidence type="ECO:0000256" key="2">
    <source>
        <dbReference type="ARBA" id="ARBA00013017"/>
    </source>
</evidence>
<reference evidence="13 14" key="1">
    <citation type="submission" date="2011-10" db="EMBL/GenBank/DDBJ databases">
        <authorList>
            <person name="Genoscope - CEA"/>
        </authorList>
    </citation>
    <scope>NUCLEOTIDE SEQUENCE [LARGE SCALE GENOMIC DNA]</scope>
    <source>
        <strain evidence="13 14">RCC 1105</strain>
    </source>
</reference>
<evidence type="ECO:0000256" key="10">
    <source>
        <dbReference type="ARBA" id="ARBA00042163"/>
    </source>
</evidence>
<dbReference type="PANTHER" id="PTHR42801:SF4">
    <property type="entry name" value="AHPC_TSA FAMILY PROTEIN"/>
    <property type="match status" value="1"/>
</dbReference>
<dbReference type="InterPro" id="IPR036249">
    <property type="entry name" value="Thioredoxin-like_sf"/>
</dbReference>
<dbReference type="STRING" id="41875.K8EKW3"/>
<evidence type="ECO:0000256" key="7">
    <source>
        <dbReference type="ARBA" id="ARBA00023284"/>
    </source>
</evidence>
<evidence type="ECO:0000256" key="6">
    <source>
        <dbReference type="ARBA" id="ARBA00023157"/>
    </source>
</evidence>
<evidence type="ECO:0000256" key="5">
    <source>
        <dbReference type="ARBA" id="ARBA00023002"/>
    </source>
</evidence>
<accession>K8EKW3</accession>
<evidence type="ECO:0000256" key="1">
    <source>
        <dbReference type="ARBA" id="ARBA00004456"/>
    </source>
</evidence>
<keyword evidence="6" id="KW-1015">Disulfide bond</keyword>
<dbReference type="GO" id="GO:0008379">
    <property type="term" value="F:thioredoxin peroxidase activity"/>
    <property type="evidence" value="ECO:0007669"/>
    <property type="project" value="TreeGrafter"/>
</dbReference>
<dbReference type="Proteomes" id="UP000198341">
    <property type="component" value="Chromosome 12"/>
</dbReference>
<dbReference type="Pfam" id="PF00578">
    <property type="entry name" value="AhpC-TSA"/>
    <property type="match status" value="1"/>
</dbReference>
<dbReference type="SUPFAM" id="SSF52833">
    <property type="entry name" value="Thioredoxin-like"/>
    <property type="match status" value="1"/>
</dbReference>
<evidence type="ECO:0000313" key="13">
    <source>
        <dbReference type="EMBL" id="CCO18857.1"/>
    </source>
</evidence>
<evidence type="ECO:0000256" key="3">
    <source>
        <dbReference type="ARBA" id="ARBA00022559"/>
    </source>
</evidence>
<feature type="domain" description="Thioredoxin" evidence="12">
    <location>
        <begin position="96"/>
        <end position="253"/>
    </location>
</feature>
<dbReference type="PROSITE" id="PS51352">
    <property type="entry name" value="THIOREDOXIN_2"/>
    <property type="match status" value="1"/>
</dbReference>
<dbReference type="GeneID" id="19012580"/>
<dbReference type="KEGG" id="bpg:Bathy12g03170"/>
<comment type="catalytic activity">
    <reaction evidence="11">
        <text>a hydroperoxide + [thioredoxin]-dithiol = an alcohol + [thioredoxin]-disulfide + H2O</text>
        <dbReference type="Rhea" id="RHEA:62620"/>
        <dbReference type="Rhea" id="RHEA-COMP:10698"/>
        <dbReference type="Rhea" id="RHEA-COMP:10700"/>
        <dbReference type="ChEBI" id="CHEBI:15377"/>
        <dbReference type="ChEBI" id="CHEBI:29950"/>
        <dbReference type="ChEBI" id="CHEBI:30879"/>
        <dbReference type="ChEBI" id="CHEBI:35924"/>
        <dbReference type="ChEBI" id="CHEBI:50058"/>
        <dbReference type="EC" id="1.11.1.24"/>
    </reaction>
</comment>
<dbReference type="RefSeq" id="XP_007509742.1">
    <property type="nucleotide sequence ID" value="XM_007509680.1"/>
</dbReference>
<dbReference type="GO" id="GO:0045454">
    <property type="term" value="P:cell redox homeostasis"/>
    <property type="evidence" value="ECO:0007669"/>
    <property type="project" value="TreeGrafter"/>
</dbReference>
<dbReference type="EMBL" id="FO082267">
    <property type="protein sequence ID" value="CCO18857.1"/>
    <property type="molecule type" value="Genomic_DNA"/>
</dbReference>
<proteinExistence type="inferred from homology"/>
<keyword evidence="3" id="KW-0575">Peroxidase</keyword>
<dbReference type="EC" id="1.11.1.24" evidence="2"/>
<protein>
    <recommendedName>
        <fullName evidence="2">thioredoxin-dependent peroxiredoxin</fullName>
        <ecNumber evidence="2">1.11.1.24</ecNumber>
    </recommendedName>
    <alternativeName>
        <fullName evidence="8">Thioredoxin peroxidase</fullName>
    </alternativeName>
    <alternativeName>
        <fullName evidence="10">Thioredoxin-dependent peroxiredoxin Q</fullName>
    </alternativeName>
</protein>
<dbReference type="GO" id="GO:0009543">
    <property type="term" value="C:chloroplast thylakoid lumen"/>
    <property type="evidence" value="ECO:0007669"/>
    <property type="project" value="UniProtKB-SubCell"/>
</dbReference>
<comment type="similarity">
    <text evidence="9">Belongs to the peroxiredoxin family. BCP/PrxQ subfamily.</text>
</comment>
<evidence type="ECO:0000256" key="4">
    <source>
        <dbReference type="ARBA" id="ARBA00022862"/>
    </source>
</evidence>
<keyword evidence="7" id="KW-0676">Redox-active center</keyword>
<dbReference type="InterPro" id="IPR013766">
    <property type="entry name" value="Thioredoxin_domain"/>
</dbReference>